<dbReference type="PANTHER" id="PTHR28066">
    <property type="entry name" value="37S RIBOSOMAL PROTEIN MRP10, MITOCHONDRIAL"/>
    <property type="match status" value="1"/>
</dbReference>
<keyword evidence="2" id="KW-0812">Transmembrane</keyword>
<dbReference type="GO" id="GO:0003735">
    <property type="term" value="F:structural constituent of ribosome"/>
    <property type="evidence" value="ECO:0007669"/>
    <property type="project" value="InterPro"/>
</dbReference>
<reference evidence="3" key="1">
    <citation type="submission" date="2020-03" db="EMBL/GenBank/DDBJ databases">
        <title>Site-based positive gene gene selection in Geosmithia morbida across the United States reveals a broad range of putative effectors and factors for local host and environmental adapation.</title>
        <authorList>
            <person name="Onufrak A."/>
            <person name="Murdoch R.W."/>
            <person name="Gazis R."/>
            <person name="Huff M."/>
            <person name="Staton M."/>
            <person name="Klingeman W."/>
            <person name="Hadziabdic D."/>
        </authorList>
    </citation>
    <scope>NUCLEOTIDE SEQUENCE</scope>
    <source>
        <strain evidence="3">1262</strain>
    </source>
</reference>
<dbReference type="InterPro" id="IPR017264">
    <property type="entry name" value="Ribosomal_mS37_fun"/>
</dbReference>
<keyword evidence="3" id="KW-0687">Ribonucleoprotein</keyword>
<dbReference type="GO" id="GO:0032543">
    <property type="term" value="P:mitochondrial translation"/>
    <property type="evidence" value="ECO:0007669"/>
    <property type="project" value="InterPro"/>
</dbReference>
<accession>A0A9P4YUI5</accession>
<protein>
    <submittedName>
        <fullName evidence="3">37S ribosomal protein</fullName>
    </submittedName>
</protein>
<dbReference type="RefSeq" id="XP_035320686.1">
    <property type="nucleotide sequence ID" value="XM_035469592.1"/>
</dbReference>
<comment type="caution">
    <text evidence="3">The sequence shown here is derived from an EMBL/GenBank/DDBJ whole genome shotgun (WGS) entry which is preliminary data.</text>
</comment>
<dbReference type="EMBL" id="JAANYQ010000010">
    <property type="protein sequence ID" value="KAF4122034.1"/>
    <property type="molecule type" value="Genomic_DNA"/>
</dbReference>
<dbReference type="GeneID" id="55973850"/>
<proteinExistence type="predicted"/>
<evidence type="ECO:0000256" key="2">
    <source>
        <dbReference type="SAM" id="Phobius"/>
    </source>
</evidence>
<evidence type="ECO:0000313" key="3">
    <source>
        <dbReference type="EMBL" id="KAF4122034.1"/>
    </source>
</evidence>
<gene>
    <name evidence="3" type="ORF">GMORB2_7627</name>
</gene>
<feature type="transmembrane region" description="Helical" evidence="2">
    <location>
        <begin position="38"/>
        <end position="63"/>
    </location>
</feature>
<feature type="region of interest" description="Disordered" evidence="1">
    <location>
        <begin position="74"/>
        <end position="109"/>
    </location>
</feature>
<dbReference type="AlphaFoldDB" id="A0A9P4YUI5"/>
<name>A0A9P4YUI5_9HYPO</name>
<dbReference type="PANTHER" id="PTHR28066:SF1">
    <property type="entry name" value="SMALL RIBOSOMAL SUBUNIT PROTEIN MS37"/>
    <property type="match status" value="1"/>
</dbReference>
<sequence length="185" mass="20611">MAPGQAFNLAEVPGSLLPRDKAQWAELSENGMWGIPTVFAIIIILFSVIFGFAGLLFITGLWVDKLSPWLEDRRRRRSEAPQQQENEPKPQPTRQHKPMRLPPLQNLRVHNPKRKVENPCLAVMSSVLACWASAGYNATGCLAVENQLRHCMDGPKAPKPPSNTINYHLGRLQKSVTDTRPGGGR</sequence>
<evidence type="ECO:0000313" key="4">
    <source>
        <dbReference type="Proteomes" id="UP000749293"/>
    </source>
</evidence>
<keyword evidence="2" id="KW-0472">Membrane</keyword>
<keyword evidence="3" id="KW-0689">Ribosomal protein</keyword>
<dbReference type="Proteomes" id="UP000749293">
    <property type="component" value="Unassembled WGS sequence"/>
</dbReference>
<keyword evidence="2" id="KW-1133">Transmembrane helix</keyword>
<keyword evidence="4" id="KW-1185">Reference proteome</keyword>
<dbReference type="GO" id="GO:0005763">
    <property type="term" value="C:mitochondrial small ribosomal subunit"/>
    <property type="evidence" value="ECO:0007669"/>
    <property type="project" value="TreeGrafter"/>
</dbReference>
<dbReference type="OrthoDB" id="2210at2759"/>
<evidence type="ECO:0000256" key="1">
    <source>
        <dbReference type="SAM" id="MobiDB-lite"/>
    </source>
</evidence>
<organism evidence="3 4">
    <name type="scientific">Geosmithia morbida</name>
    <dbReference type="NCBI Taxonomy" id="1094350"/>
    <lineage>
        <taxon>Eukaryota</taxon>
        <taxon>Fungi</taxon>
        <taxon>Dikarya</taxon>
        <taxon>Ascomycota</taxon>
        <taxon>Pezizomycotina</taxon>
        <taxon>Sordariomycetes</taxon>
        <taxon>Hypocreomycetidae</taxon>
        <taxon>Hypocreales</taxon>
        <taxon>Bionectriaceae</taxon>
        <taxon>Geosmithia</taxon>
    </lineage>
</organism>